<gene>
    <name evidence="7" type="ORF">Pla52o_53950</name>
</gene>
<proteinExistence type="predicted"/>
<name>A0A5C6BY05_9BACT</name>
<evidence type="ECO:0000259" key="6">
    <source>
        <dbReference type="PROSITE" id="PS51007"/>
    </source>
</evidence>
<dbReference type="Gene3D" id="1.10.760.10">
    <property type="entry name" value="Cytochrome c-like domain"/>
    <property type="match status" value="1"/>
</dbReference>
<feature type="signal peptide" evidence="5">
    <location>
        <begin position="1"/>
        <end position="27"/>
    </location>
</feature>
<dbReference type="SUPFAM" id="SSF46626">
    <property type="entry name" value="Cytochrome c"/>
    <property type="match status" value="1"/>
</dbReference>
<protein>
    <submittedName>
        <fullName evidence="7">Cytochrome c</fullName>
    </submittedName>
</protein>
<dbReference type="InterPro" id="IPR036909">
    <property type="entry name" value="Cyt_c-like_dom_sf"/>
</dbReference>
<keyword evidence="1 4" id="KW-0349">Heme</keyword>
<feature type="chain" id="PRO_5023132980" evidence="5">
    <location>
        <begin position="28"/>
        <end position="997"/>
    </location>
</feature>
<reference evidence="7 8" key="1">
    <citation type="submission" date="2019-02" db="EMBL/GenBank/DDBJ databases">
        <title>Deep-cultivation of Planctomycetes and their phenomic and genomic characterization uncovers novel biology.</title>
        <authorList>
            <person name="Wiegand S."/>
            <person name="Jogler M."/>
            <person name="Boedeker C."/>
            <person name="Pinto D."/>
            <person name="Vollmers J."/>
            <person name="Rivas-Marin E."/>
            <person name="Kohn T."/>
            <person name="Peeters S.H."/>
            <person name="Heuer A."/>
            <person name="Rast P."/>
            <person name="Oberbeckmann S."/>
            <person name="Bunk B."/>
            <person name="Jeske O."/>
            <person name="Meyerdierks A."/>
            <person name="Storesund J.E."/>
            <person name="Kallscheuer N."/>
            <person name="Luecker S."/>
            <person name="Lage O.M."/>
            <person name="Pohl T."/>
            <person name="Merkel B.J."/>
            <person name="Hornburger P."/>
            <person name="Mueller R.-W."/>
            <person name="Bruemmer F."/>
            <person name="Labrenz M."/>
            <person name="Spormann A.M."/>
            <person name="Op Den Camp H."/>
            <person name="Overmann J."/>
            <person name="Amann R."/>
            <person name="Jetten M.S.M."/>
            <person name="Mascher T."/>
            <person name="Medema M.H."/>
            <person name="Devos D.P."/>
            <person name="Kaster A.-K."/>
            <person name="Ovreas L."/>
            <person name="Rohde M."/>
            <person name="Galperin M.Y."/>
            <person name="Jogler C."/>
        </authorList>
    </citation>
    <scope>NUCLEOTIDE SEQUENCE [LARGE SCALE GENOMIC DNA]</scope>
    <source>
        <strain evidence="7 8">Pla52o</strain>
    </source>
</reference>
<dbReference type="AlphaFoldDB" id="A0A5C6BY05"/>
<evidence type="ECO:0000256" key="5">
    <source>
        <dbReference type="SAM" id="SignalP"/>
    </source>
</evidence>
<dbReference type="NCBIfam" id="TIGR02604">
    <property type="entry name" value="Piru_Ver_Nterm"/>
    <property type="match status" value="1"/>
</dbReference>
<keyword evidence="8" id="KW-1185">Reference proteome</keyword>
<dbReference type="GO" id="GO:0020037">
    <property type="term" value="F:heme binding"/>
    <property type="evidence" value="ECO:0007669"/>
    <property type="project" value="InterPro"/>
</dbReference>
<evidence type="ECO:0000256" key="4">
    <source>
        <dbReference type="PROSITE-ProRule" id="PRU00433"/>
    </source>
</evidence>
<dbReference type="RefSeq" id="WP_146597303.1">
    <property type="nucleotide sequence ID" value="NZ_SJPT01000014.1"/>
</dbReference>
<evidence type="ECO:0000313" key="8">
    <source>
        <dbReference type="Proteomes" id="UP000316304"/>
    </source>
</evidence>
<dbReference type="Pfam" id="PF00034">
    <property type="entry name" value="Cytochrom_C"/>
    <property type="match status" value="1"/>
</dbReference>
<dbReference type="GO" id="GO:0009055">
    <property type="term" value="F:electron transfer activity"/>
    <property type="evidence" value="ECO:0007669"/>
    <property type="project" value="InterPro"/>
</dbReference>
<dbReference type="InterPro" id="IPR011042">
    <property type="entry name" value="6-blade_b-propeller_TolB-like"/>
</dbReference>
<feature type="domain" description="Cytochrome c" evidence="6">
    <location>
        <begin position="863"/>
        <end position="996"/>
    </location>
</feature>
<evidence type="ECO:0000256" key="2">
    <source>
        <dbReference type="ARBA" id="ARBA00022723"/>
    </source>
</evidence>
<dbReference type="EMBL" id="SJPT01000014">
    <property type="protein sequence ID" value="TWU17220.1"/>
    <property type="molecule type" value="Genomic_DNA"/>
</dbReference>
<dbReference type="PANTHER" id="PTHR33546">
    <property type="entry name" value="LARGE, MULTIFUNCTIONAL SECRETED PROTEIN-RELATED"/>
    <property type="match status" value="1"/>
</dbReference>
<dbReference type="InterPro" id="IPR055557">
    <property type="entry name" value="DUF7133"/>
</dbReference>
<dbReference type="Pfam" id="PF23500">
    <property type="entry name" value="DUF7133"/>
    <property type="match status" value="1"/>
</dbReference>
<dbReference type="InterPro" id="IPR013427">
    <property type="entry name" value="Haem-bd_dom_put"/>
</dbReference>
<keyword evidence="2 4" id="KW-0479">Metal-binding</keyword>
<keyword evidence="5" id="KW-0732">Signal</keyword>
<dbReference type="Gene3D" id="2.120.10.30">
    <property type="entry name" value="TolB, C-terminal domain"/>
    <property type="match status" value="1"/>
</dbReference>
<sequence precursor="true">MKCFPIMIRWRFSSVIPLAFLALSVHAEQPAEVPAKTAVDRASVDAAKHTPENSAKQLKVREGLEVRLAAAEPDVVDPVSAAWSTDGKLWVVEMSDYPMPKPGQTERHGRIRVLSDRDASGRFKSSVTFADGLDFATGILPWQNGAIVTLAGEIVYLRDDNGDGQADTREVWFKGFTTGNEQLRANHPRLGPDGWVYVANGLRGGEIIAVDPRFRASKTPLKLQGRDFVFDPHGGEWGTVSGNSQHGLTIDGFNRRFGCSNRNPAIESVLSADVIDRDPFLTPGDAIADVGKSGFNSEVHPISNAWTTSNLHAGQFSAACGVTAPGWAIDDTSEWLLVCEPTGSLVQRQRMHWGNGTWKSEREANEAEWLASSDDWFRAVDLVPDVDGGVLVVDMVRAVIEHPHWAPIELQNRPDTWDGKELGRIWQVHVPNKQIKSVAVRDDASALEAIVSEDLLSRMLASDHLLAHYSPAAPPQANVIDSLARLLSDSAVAGESKARIAMLLNRWGALTPTQHASLLGEQDDRVRALAIKMRQGNRFDGNPVSSTAMLFSAFDDSALIVRQAALETLVASVDASELNDAKISQLVSLAIRDREAPWVLKLLTALPNEFASELLSASLPTPQSRATAVIPTSVFEGWMRRVSAKDPQRATELLVNWLSEAMPTGAAADQATQALVMQMAAAWSKGGGAKGTTSLSKEAADRITALDSLAASIAINDKHAVGTRLDAIEWCRKQPEFATELRALVDKAVDTTVRAAAYRVLMQRDTEWTKQQVLDQAESISPTDRVAVVTAVRGSVQTATWLLTEIGQGNLPRTFVDPSSMDWFRRHSDADLAKLGRETFAPAGDVLEVLREYESAAKEIETADVVQGKALFAQHCANCHRIDEVGHVVGPDISDSRTKTPEALLAAILDPSAAIDASYASYSILTVDGEAVSGLLAGESSDSVTLVIPGGHTRRFEREDIEIFRASSVSLMPEGMQRVMNVEQMRNLIGYLKRWRY</sequence>
<dbReference type="Proteomes" id="UP000316304">
    <property type="component" value="Unassembled WGS sequence"/>
</dbReference>
<dbReference type="InterPro" id="IPR013428">
    <property type="entry name" value="Membrane-bound_put_N"/>
</dbReference>
<dbReference type="SUPFAM" id="SSF63829">
    <property type="entry name" value="Calcium-dependent phosphotriesterase"/>
    <property type="match status" value="1"/>
</dbReference>
<keyword evidence="3 4" id="KW-0408">Iron</keyword>
<accession>A0A5C6BY05</accession>
<evidence type="ECO:0000313" key="7">
    <source>
        <dbReference type="EMBL" id="TWU17220.1"/>
    </source>
</evidence>
<evidence type="ECO:0000256" key="1">
    <source>
        <dbReference type="ARBA" id="ARBA00022617"/>
    </source>
</evidence>
<evidence type="ECO:0000256" key="3">
    <source>
        <dbReference type="ARBA" id="ARBA00023004"/>
    </source>
</evidence>
<dbReference type="NCBIfam" id="TIGR02603">
    <property type="entry name" value="CxxCH_TIGR02603"/>
    <property type="match status" value="1"/>
</dbReference>
<dbReference type="PANTHER" id="PTHR33546:SF1">
    <property type="entry name" value="LARGE, MULTIFUNCTIONAL SECRETED PROTEIN"/>
    <property type="match status" value="1"/>
</dbReference>
<dbReference type="PROSITE" id="PS51007">
    <property type="entry name" value="CYTC"/>
    <property type="match status" value="1"/>
</dbReference>
<comment type="caution">
    <text evidence="7">The sequence shown here is derived from an EMBL/GenBank/DDBJ whole genome shotgun (WGS) entry which is preliminary data.</text>
</comment>
<organism evidence="7 8">
    <name type="scientific">Novipirellula galeiformis</name>
    <dbReference type="NCBI Taxonomy" id="2528004"/>
    <lineage>
        <taxon>Bacteria</taxon>
        <taxon>Pseudomonadati</taxon>
        <taxon>Planctomycetota</taxon>
        <taxon>Planctomycetia</taxon>
        <taxon>Pirellulales</taxon>
        <taxon>Pirellulaceae</taxon>
        <taxon>Novipirellula</taxon>
    </lineage>
</organism>
<dbReference type="InterPro" id="IPR009056">
    <property type="entry name" value="Cyt_c-like_dom"/>
</dbReference>
<dbReference type="GO" id="GO:0046872">
    <property type="term" value="F:metal ion binding"/>
    <property type="evidence" value="ECO:0007669"/>
    <property type="project" value="UniProtKB-KW"/>
</dbReference>
<dbReference type="OrthoDB" id="230287at2"/>